<dbReference type="AlphaFoldDB" id="A0AB73AGH4"/>
<evidence type="ECO:0000313" key="3">
    <source>
        <dbReference type="Proteomes" id="UP000021175"/>
    </source>
</evidence>
<organism evidence="2 3">
    <name type="scientific">Bacteroides fragilis str. 3783N1-6</name>
    <dbReference type="NCBI Taxonomy" id="1339310"/>
    <lineage>
        <taxon>Bacteria</taxon>
        <taxon>Pseudomonadati</taxon>
        <taxon>Bacteroidota</taxon>
        <taxon>Bacteroidia</taxon>
        <taxon>Bacteroidales</taxon>
        <taxon>Bacteroidaceae</taxon>
        <taxon>Bacteroides</taxon>
    </lineage>
</organism>
<proteinExistence type="predicted"/>
<dbReference type="InterPro" id="IPR023809">
    <property type="entry name" value="Thiopep_bacteriocin_synth_dom"/>
</dbReference>
<comment type="caution">
    <text evidence="2">The sequence shown here is derived from an EMBL/GenBank/DDBJ whole genome shotgun (WGS) entry which is preliminary data.</text>
</comment>
<dbReference type="Proteomes" id="UP000021175">
    <property type="component" value="Unassembled WGS sequence"/>
</dbReference>
<dbReference type="NCBIfam" id="TIGR03891">
    <property type="entry name" value="thiopep_ocin"/>
    <property type="match status" value="1"/>
</dbReference>
<evidence type="ECO:0000313" key="2">
    <source>
        <dbReference type="EMBL" id="EYB08138.1"/>
    </source>
</evidence>
<protein>
    <submittedName>
        <fullName evidence="2">Thiopeptide-type bacteriocin biosynthesis domain protein</fullName>
    </submittedName>
</protein>
<feature type="domain" description="Thiopeptide-type bacteriocin biosynthesis" evidence="1">
    <location>
        <begin position="12"/>
        <end position="269"/>
    </location>
</feature>
<name>A0AB73AGH4_BACFG</name>
<dbReference type="Pfam" id="PF14028">
    <property type="entry name" value="Lant_dehydr_C"/>
    <property type="match status" value="1"/>
</dbReference>
<dbReference type="RefSeq" id="WP_009292570.1">
    <property type="nucleotide sequence ID" value="NZ_JGEU01000044.1"/>
</dbReference>
<evidence type="ECO:0000259" key="1">
    <source>
        <dbReference type="Pfam" id="PF14028"/>
    </source>
</evidence>
<accession>A0AB73AGH4</accession>
<dbReference type="EMBL" id="JGEU01000044">
    <property type="protein sequence ID" value="EYB08138.1"/>
    <property type="molecule type" value="Genomic_DNA"/>
</dbReference>
<sequence length="280" mass="34343">MTQRIFIIGGEWIYFKIYSGPKTIENIFINDIMCKINLLIKQRMIDSFFFVRYMDPNYHIRLRLHCTNINNYAFILHLIYKTLNRYVKDLIITKVQLDTYTRELERYEYNEIVHFETFFYYDSCLITKCLKRLNCTDQDRYKISMKFIDSIMDICNFSLDEKINFTEKNSKAYFLELYQSDCTIGHILNLKYRKYRNEIEKCLNDESKHCWWNKEIKKNIYIMRTIPLNILTGKNNKLSSIIHMHVNRMYRINQRTVELVIYWYLNKYYRSKKAILCNLK</sequence>
<reference evidence="2 3" key="1">
    <citation type="submission" date="2014-02" db="EMBL/GenBank/DDBJ databases">
        <authorList>
            <person name="Sears C."/>
            <person name="Carroll K."/>
            <person name="Sack B.R."/>
            <person name="Qadri F."/>
            <person name="Myers L.L."/>
            <person name="Chung G.-T."/>
            <person name="Escheverria P."/>
            <person name="Fraser C.M."/>
            <person name="Sadzewicz L."/>
            <person name="Shefchek K.A."/>
            <person name="Tallon L."/>
            <person name="Das S.P."/>
            <person name="Daugherty S."/>
            <person name="Mongodin E.F."/>
        </authorList>
    </citation>
    <scope>NUCLEOTIDE SEQUENCE [LARGE SCALE GENOMIC DNA]</scope>
    <source>
        <strain evidence="2 3">3783N1-6</strain>
    </source>
</reference>
<gene>
    <name evidence="2" type="ORF">M119_3875</name>
</gene>